<evidence type="ECO:0000313" key="2">
    <source>
        <dbReference type="EMBL" id="ADC64143.1"/>
    </source>
</evidence>
<accession>D3RWD1</accession>
<dbReference type="KEGG" id="alv:Alvin_3252"/>
<feature type="region of interest" description="Disordered" evidence="1">
    <location>
        <begin position="1"/>
        <end position="61"/>
    </location>
</feature>
<gene>
    <name evidence="2" type="ordered locus">Alvin_3252</name>
</gene>
<dbReference type="EMBL" id="CP001897">
    <property type="protein sequence ID" value="ADC64143.1"/>
    <property type="molecule type" value="Genomic_DNA"/>
</dbReference>
<dbReference type="Proteomes" id="UP000001441">
    <property type="component" value="Plasmid pALVIN01"/>
</dbReference>
<dbReference type="HOGENOM" id="CLU_2912213_0_0_6"/>
<evidence type="ECO:0000313" key="3">
    <source>
        <dbReference type="Proteomes" id="UP000001441"/>
    </source>
</evidence>
<dbReference type="AlphaFoldDB" id="D3RWD1"/>
<feature type="compositionally biased region" description="Basic residues" evidence="1">
    <location>
        <begin position="12"/>
        <end position="26"/>
    </location>
</feature>
<organism evidence="2 3">
    <name type="scientific">Allochromatium vinosum (strain ATCC 17899 / DSM 180 / NBRC 103801 / NCIMB 10441 / D)</name>
    <name type="common">Chromatium vinosum</name>
    <dbReference type="NCBI Taxonomy" id="572477"/>
    <lineage>
        <taxon>Bacteria</taxon>
        <taxon>Pseudomonadati</taxon>
        <taxon>Pseudomonadota</taxon>
        <taxon>Gammaproteobacteria</taxon>
        <taxon>Chromatiales</taxon>
        <taxon>Chromatiaceae</taxon>
        <taxon>Allochromatium</taxon>
    </lineage>
</organism>
<keyword evidence="3" id="KW-1185">Reference proteome</keyword>
<proteinExistence type="predicted"/>
<keyword evidence="2" id="KW-0614">Plasmid</keyword>
<name>D3RWD1_ALLVD</name>
<protein>
    <submittedName>
        <fullName evidence="2">Uncharacterized protein</fullName>
    </submittedName>
</protein>
<geneLocation type="plasmid" evidence="2 3">
    <name>pALVIN01</name>
</geneLocation>
<reference evidence="2 3" key="1">
    <citation type="journal article" date="2011" name="Stand. Genomic Sci.">
        <title>Complete genome sequence of Allochromatium vinosum DSM 180(T).</title>
        <authorList>
            <person name="Weissgerber T."/>
            <person name="Zigann R."/>
            <person name="Bruce D."/>
            <person name="Chang Y.J."/>
            <person name="Detter J.C."/>
            <person name="Han C."/>
            <person name="Hauser L."/>
            <person name="Jeffries C.D."/>
            <person name="Land M."/>
            <person name="Munk A.C."/>
            <person name="Tapia R."/>
            <person name="Dahl C."/>
        </authorList>
    </citation>
    <scope>NUCLEOTIDE SEQUENCE [LARGE SCALE GENOMIC DNA]</scope>
    <source>
        <strain evidence="3">ATCC 17899 / DSM 180 / NBRC 103801 / NCIMB 10441 / D</strain>
        <plasmid evidence="3">Plasmid pALVIN01</plasmid>
    </source>
</reference>
<evidence type="ECO:0000256" key="1">
    <source>
        <dbReference type="SAM" id="MobiDB-lite"/>
    </source>
</evidence>
<sequence>MIHVKLYGNVHYRNHSARSKPTKRRASPTASRRYLQPAPRFNTNRLKPKRQSEPVSYFKSN</sequence>